<evidence type="ECO:0000256" key="8">
    <source>
        <dbReference type="ARBA" id="ARBA00023242"/>
    </source>
</evidence>
<evidence type="ECO:0000256" key="6">
    <source>
        <dbReference type="ARBA" id="ARBA00023010"/>
    </source>
</evidence>
<dbReference type="GO" id="GO:0006606">
    <property type="term" value="P:protein import into nucleus"/>
    <property type="evidence" value="ECO:0007669"/>
    <property type="project" value="TreeGrafter"/>
</dbReference>
<evidence type="ECO:0000256" key="4">
    <source>
        <dbReference type="ARBA" id="ARBA00022816"/>
    </source>
</evidence>
<keyword evidence="4 9" id="KW-0509">mRNA transport</keyword>
<evidence type="ECO:0000256" key="2">
    <source>
        <dbReference type="ARBA" id="ARBA00005573"/>
    </source>
</evidence>
<dbReference type="Pfam" id="PF07575">
    <property type="entry name" value="Nucleopor_Nup85"/>
    <property type="match status" value="1"/>
</dbReference>
<dbReference type="PANTHER" id="PTHR13373">
    <property type="entry name" value="FROUNT PROTEIN-RELATED"/>
    <property type="match status" value="1"/>
</dbReference>
<dbReference type="GO" id="GO:0031080">
    <property type="term" value="C:nuclear pore outer ring"/>
    <property type="evidence" value="ECO:0007669"/>
    <property type="project" value="TreeGrafter"/>
</dbReference>
<feature type="compositionally biased region" description="Basic and acidic residues" evidence="10">
    <location>
        <begin position="8"/>
        <end position="41"/>
    </location>
</feature>
<feature type="region of interest" description="Disordered" evidence="10">
    <location>
        <begin position="1"/>
        <end position="41"/>
    </location>
</feature>
<protein>
    <recommendedName>
        <fullName evidence="9">Nuclear pore complex protein Nup85</fullName>
    </recommendedName>
</protein>
<dbReference type="OrthoDB" id="17644at2759"/>
<dbReference type="GO" id="GO:0006406">
    <property type="term" value="P:mRNA export from nucleus"/>
    <property type="evidence" value="ECO:0007669"/>
    <property type="project" value="TreeGrafter"/>
</dbReference>
<proteinExistence type="inferred from homology"/>
<dbReference type="EMBL" id="LK023321">
    <property type="protein sequence ID" value="CDS06780.1"/>
    <property type="molecule type" value="Genomic_DNA"/>
</dbReference>
<dbReference type="PANTHER" id="PTHR13373:SF21">
    <property type="entry name" value="NUCLEAR PORE COMPLEX PROTEIN NUP85"/>
    <property type="match status" value="1"/>
</dbReference>
<gene>
    <name evidence="11" type="ORF">LRAMOSA09305</name>
</gene>
<keyword evidence="6 9" id="KW-0811">Translocation</keyword>
<sequence length="654" mass="74736">MSNTSSEDFEKVDSSSHSPTEDSTDKDQWQSETENKTNETDLLTERMSKAAANAPKNKQQFYLASHAIFVQVERLRKRLRSKSNNTCLPSTFQLTAKEKSALAGYAKDYTTLVYAYLDHVTNTNNDSEESVHIQNLARLLDLTERVCFSQESGDSMVSELRDWLNFNWPLDVSDAYVTDTAQRDSDDDELVIVEHSDISKKSDEHIEERKKDHWHLIQRLLLRGSIQQAIYLLELQVPKCTSSMQGHLVRLVNLLKAMPCLSTKATTQQESAWSQWFSKREMEYEEFMRLKTQDDNQANTLYNIIHGDKHTIAQTGTLLESFIGAMIFCDPFQNANQLGDIANLVNAHVDCDSVTAASFYILTHNWDHALISYDDYWLQTHLGHLLITAGLLDHGDDTPDTILAEMDQESCTGPVQSITHVFAQTIITEYDMWSEALDYIESCDINREYWSANILDKQTMSSDIPHLKEMLEYCEDRGLSRSRRILDMKIAKKYDEDGDQRNAIIHYAYAKDIVALDQVAERMLQRYLKEGILEPVSQVSDDIKSTMMQSKHYAFLLQYAHLKDLLEGKKYNDAALLSKQLLQSPDVPKGYEMRLLLDLLPVLEASNDVVIFNEKDTLNLIRLLQHISHQDPSSSARLKQCLSMNLANALLASS</sequence>
<evidence type="ECO:0000256" key="5">
    <source>
        <dbReference type="ARBA" id="ARBA00022927"/>
    </source>
</evidence>
<dbReference type="InterPro" id="IPR011502">
    <property type="entry name" value="Nucleoporin_Nup85"/>
</dbReference>
<dbReference type="GO" id="GO:0017056">
    <property type="term" value="F:structural constituent of nuclear pore"/>
    <property type="evidence" value="ECO:0007669"/>
    <property type="project" value="TreeGrafter"/>
</dbReference>
<evidence type="ECO:0000256" key="7">
    <source>
        <dbReference type="ARBA" id="ARBA00023132"/>
    </source>
</evidence>
<keyword evidence="5 9" id="KW-0653">Protein transport</keyword>
<keyword evidence="9" id="KW-0472">Membrane</keyword>
<evidence type="ECO:0000313" key="11">
    <source>
        <dbReference type="EMBL" id="CDS06780.1"/>
    </source>
</evidence>
<keyword evidence="3 9" id="KW-0813">Transport</keyword>
<evidence type="ECO:0000256" key="1">
    <source>
        <dbReference type="ARBA" id="ARBA00004567"/>
    </source>
</evidence>
<organism evidence="11">
    <name type="scientific">Lichtheimia ramosa</name>
    <dbReference type="NCBI Taxonomy" id="688394"/>
    <lineage>
        <taxon>Eukaryota</taxon>
        <taxon>Fungi</taxon>
        <taxon>Fungi incertae sedis</taxon>
        <taxon>Mucoromycota</taxon>
        <taxon>Mucoromycotina</taxon>
        <taxon>Mucoromycetes</taxon>
        <taxon>Mucorales</taxon>
        <taxon>Lichtheimiaceae</taxon>
        <taxon>Lichtheimia</taxon>
    </lineage>
</organism>
<reference evidence="11" key="1">
    <citation type="journal article" date="2014" name="Genome Announc.">
        <title>De novo whole-genome sequence and genome annotation of Lichtheimia ramosa.</title>
        <authorList>
            <person name="Linde J."/>
            <person name="Schwartze V."/>
            <person name="Binder U."/>
            <person name="Lass-Florl C."/>
            <person name="Voigt K."/>
            <person name="Horn F."/>
        </authorList>
    </citation>
    <scope>NUCLEOTIDE SEQUENCE</scope>
    <source>
        <strain evidence="11">JMRC FSU:6197</strain>
    </source>
</reference>
<evidence type="ECO:0000256" key="3">
    <source>
        <dbReference type="ARBA" id="ARBA00022448"/>
    </source>
</evidence>
<keyword evidence="8 9" id="KW-0539">Nucleus</keyword>
<name>A0A077WHC3_9FUNG</name>
<dbReference type="GO" id="GO:0031965">
    <property type="term" value="C:nuclear membrane"/>
    <property type="evidence" value="ECO:0007669"/>
    <property type="project" value="UniProtKB-UniRule"/>
</dbReference>
<dbReference type="GO" id="GO:0045893">
    <property type="term" value="P:positive regulation of DNA-templated transcription"/>
    <property type="evidence" value="ECO:0007669"/>
    <property type="project" value="TreeGrafter"/>
</dbReference>
<comment type="function">
    <text evidence="9">Functions as a component of the nuclear pore complex (NPC).</text>
</comment>
<evidence type="ECO:0000256" key="9">
    <source>
        <dbReference type="RuleBase" id="RU365073"/>
    </source>
</evidence>
<keyword evidence="7 9" id="KW-0906">Nuclear pore complex</keyword>
<dbReference type="AlphaFoldDB" id="A0A077WHC3"/>
<comment type="subcellular location">
    <subcellularLocation>
        <location evidence="1 9">Nucleus</location>
        <location evidence="1 9">Nuclear pore complex</location>
    </subcellularLocation>
</comment>
<comment type="similarity">
    <text evidence="2 9">Belongs to the nucleoporin Nup85 family.</text>
</comment>
<accession>A0A077WHC3</accession>
<comment type="subunit">
    <text evidence="9">Component of the nuclear pore complex (NPC).</text>
</comment>
<evidence type="ECO:0000256" key="10">
    <source>
        <dbReference type="SAM" id="MobiDB-lite"/>
    </source>
</evidence>